<comment type="caution">
    <text evidence="2">The sequence shown here is derived from an EMBL/GenBank/DDBJ whole genome shotgun (WGS) entry which is preliminary data.</text>
</comment>
<protein>
    <recommendedName>
        <fullName evidence="6">Formate dehydrogenase subunit delta</fullName>
    </recommendedName>
</protein>
<feature type="compositionally biased region" description="Basic and acidic residues" evidence="1">
    <location>
        <begin position="89"/>
        <end position="105"/>
    </location>
</feature>
<dbReference type="RefSeq" id="WP_204948920.1">
    <property type="nucleotide sequence ID" value="NZ_BSFF01000002.1"/>
</dbReference>
<reference evidence="2" key="1">
    <citation type="journal article" date="2014" name="Int. J. Syst. Evol. Microbiol.">
        <title>Complete genome sequence of Corynebacterium casei LMG S-19264T (=DSM 44701T), isolated from a smear-ripened cheese.</title>
        <authorList>
            <consortium name="US DOE Joint Genome Institute (JGI-PGF)"/>
            <person name="Walter F."/>
            <person name="Albersmeier A."/>
            <person name="Kalinowski J."/>
            <person name="Ruckert C."/>
        </authorList>
    </citation>
    <scope>NUCLEOTIDE SEQUENCE</scope>
    <source>
        <strain evidence="2">VKM B-1606</strain>
    </source>
</reference>
<dbReference type="InterPro" id="IPR021074">
    <property type="entry name" value="Formate_DH_dsu"/>
</dbReference>
<evidence type="ECO:0008006" key="6">
    <source>
        <dbReference type="Google" id="ProtNLM"/>
    </source>
</evidence>
<organism evidence="2 5">
    <name type="scientific">Methylopila capsulata</name>
    <dbReference type="NCBI Taxonomy" id="61654"/>
    <lineage>
        <taxon>Bacteria</taxon>
        <taxon>Pseudomonadati</taxon>
        <taxon>Pseudomonadota</taxon>
        <taxon>Alphaproteobacteria</taxon>
        <taxon>Hyphomicrobiales</taxon>
        <taxon>Methylopilaceae</taxon>
        <taxon>Methylopila</taxon>
    </lineage>
</organism>
<evidence type="ECO:0000313" key="2">
    <source>
        <dbReference type="EMBL" id="GLK55797.1"/>
    </source>
</evidence>
<evidence type="ECO:0000256" key="1">
    <source>
        <dbReference type="SAM" id="MobiDB-lite"/>
    </source>
</evidence>
<dbReference type="EMBL" id="JAFBCY010000001">
    <property type="protein sequence ID" value="MBM7850502.1"/>
    <property type="molecule type" value="Genomic_DNA"/>
</dbReference>
<reference evidence="3 4" key="2">
    <citation type="submission" date="2021-01" db="EMBL/GenBank/DDBJ databases">
        <title>Genomic Encyclopedia of Type Strains, Phase IV (KMG-IV): sequencing the most valuable type-strain genomes for metagenomic binning, comparative biology and taxonomic classification.</title>
        <authorList>
            <person name="Goeker M."/>
        </authorList>
    </citation>
    <scope>NUCLEOTIDE SEQUENCE [LARGE SCALE GENOMIC DNA]</scope>
    <source>
        <strain evidence="3 4">DSM 6130</strain>
    </source>
</reference>
<keyword evidence="4" id="KW-1185">Reference proteome</keyword>
<evidence type="ECO:0000313" key="3">
    <source>
        <dbReference type="EMBL" id="MBM7850502.1"/>
    </source>
</evidence>
<name>A0A9W6MS08_9HYPH</name>
<dbReference type="Proteomes" id="UP001143400">
    <property type="component" value="Unassembled WGS sequence"/>
</dbReference>
<evidence type="ECO:0000313" key="4">
    <source>
        <dbReference type="Proteomes" id="UP000758856"/>
    </source>
</evidence>
<dbReference type="Proteomes" id="UP000758856">
    <property type="component" value="Unassembled WGS sequence"/>
</dbReference>
<feature type="region of interest" description="Disordered" evidence="1">
    <location>
        <begin position="89"/>
        <end position="124"/>
    </location>
</feature>
<reference evidence="2" key="3">
    <citation type="submission" date="2023-01" db="EMBL/GenBank/DDBJ databases">
        <authorList>
            <person name="Sun Q."/>
            <person name="Evtushenko L."/>
        </authorList>
    </citation>
    <scope>NUCLEOTIDE SEQUENCE</scope>
    <source>
        <strain evidence="2">VKM B-1606</strain>
    </source>
</reference>
<dbReference type="Pfam" id="PF11390">
    <property type="entry name" value="FdsD"/>
    <property type="match status" value="1"/>
</dbReference>
<evidence type="ECO:0000313" key="5">
    <source>
        <dbReference type="Proteomes" id="UP001143400"/>
    </source>
</evidence>
<accession>A0A9W6MS08</accession>
<sequence length="124" mass="13730">MAHAHEARPGVPEIEGREHKSTLDRLIYMANQIGWFFNSQPEAKRVPGLVDHIQHFWDPRMKSEIFEHVGKGGAGLEPAPLEALKVLKAAHEGKQATRGEAERVPTPEPRTGEAPLEVTENGRG</sequence>
<proteinExistence type="predicted"/>
<gene>
    <name evidence="2" type="ORF">GCM10008170_18160</name>
    <name evidence="3" type="ORF">JOD31_000714</name>
</gene>
<dbReference type="AlphaFoldDB" id="A0A9W6MS08"/>
<dbReference type="EMBL" id="BSFF01000002">
    <property type="protein sequence ID" value="GLK55797.1"/>
    <property type="molecule type" value="Genomic_DNA"/>
</dbReference>